<proteinExistence type="inferred from homology"/>
<dbReference type="PANTHER" id="PTHR43433:SF5">
    <property type="entry name" value="AB HYDROLASE-1 DOMAIN-CONTAINING PROTEIN"/>
    <property type="match status" value="1"/>
</dbReference>
<evidence type="ECO:0000256" key="2">
    <source>
        <dbReference type="ARBA" id="ARBA00022801"/>
    </source>
</evidence>
<dbReference type="Pfam" id="PF00561">
    <property type="entry name" value="Abhydrolase_1"/>
    <property type="match status" value="1"/>
</dbReference>
<dbReference type="STRING" id="68775.A0A5C3M5T5"/>
<dbReference type="PIRSF" id="PIRSF005539">
    <property type="entry name" value="Pept_S33_TRI_F1"/>
    <property type="match status" value="1"/>
</dbReference>
<gene>
    <name evidence="4" type="ORF">BDQ12DRAFT_680644</name>
</gene>
<dbReference type="AlphaFoldDB" id="A0A5C3M5T5"/>
<dbReference type="InterPro" id="IPR000073">
    <property type="entry name" value="AB_hydrolase_1"/>
</dbReference>
<sequence length="301" mass="34264">MAETTGKIDFRVGEETYQTWYKLIGNLNTGKRPLIILHGGPGVDHNMILPHIDLFEAHGIPVIFYDQIGIGNSTHLQDKPKAFWTVELFMDELDNVLSHFGIADDFDLLGHSWGGMLGAQYVAERQPQGLKRLILANAPASMPLWEKGTSILLDQLPVEQSEIIMKHEKAQTTDAKEYRDIMNIFYHTHVCRLNPWPQDLLNSFRSTPADPTVYRTMLGPSEFTINGVLKDWSVVDMIHTIKVPTLLINSAYDEAHDVCIEPFFKRLPKVKWVQFANSSHTPFLEEREGYMKVVGEFLTTV</sequence>
<dbReference type="InterPro" id="IPR002410">
    <property type="entry name" value="Peptidase_S33"/>
</dbReference>
<dbReference type="PANTHER" id="PTHR43433">
    <property type="entry name" value="HYDROLASE, ALPHA/BETA FOLD FAMILY PROTEIN"/>
    <property type="match status" value="1"/>
</dbReference>
<comment type="similarity">
    <text evidence="1">Belongs to the peptidase S33 family.</text>
</comment>
<dbReference type="EMBL" id="ML213597">
    <property type="protein sequence ID" value="TFK40277.1"/>
    <property type="molecule type" value="Genomic_DNA"/>
</dbReference>
<dbReference type="Gene3D" id="3.40.50.1820">
    <property type="entry name" value="alpha/beta hydrolase"/>
    <property type="match status" value="1"/>
</dbReference>
<name>A0A5C3M5T5_9AGAR</name>
<organism evidence="4 5">
    <name type="scientific">Crucibulum laeve</name>
    <dbReference type="NCBI Taxonomy" id="68775"/>
    <lineage>
        <taxon>Eukaryota</taxon>
        <taxon>Fungi</taxon>
        <taxon>Dikarya</taxon>
        <taxon>Basidiomycota</taxon>
        <taxon>Agaricomycotina</taxon>
        <taxon>Agaricomycetes</taxon>
        <taxon>Agaricomycetidae</taxon>
        <taxon>Agaricales</taxon>
        <taxon>Agaricineae</taxon>
        <taxon>Nidulariaceae</taxon>
        <taxon>Crucibulum</taxon>
    </lineage>
</organism>
<keyword evidence="2" id="KW-0378">Hydrolase</keyword>
<dbReference type="SUPFAM" id="SSF53474">
    <property type="entry name" value="alpha/beta-Hydrolases"/>
    <property type="match status" value="1"/>
</dbReference>
<dbReference type="InterPro" id="IPR029058">
    <property type="entry name" value="AB_hydrolase_fold"/>
</dbReference>
<reference evidence="4 5" key="1">
    <citation type="journal article" date="2019" name="Nat. Ecol. Evol.">
        <title>Megaphylogeny resolves global patterns of mushroom evolution.</title>
        <authorList>
            <person name="Varga T."/>
            <person name="Krizsan K."/>
            <person name="Foldi C."/>
            <person name="Dima B."/>
            <person name="Sanchez-Garcia M."/>
            <person name="Sanchez-Ramirez S."/>
            <person name="Szollosi G.J."/>
            <person name="Szarkandi J.G."/>
            <person name="Papp V."/>
            <person name="Albert L."/>
            <person name="Andreopoulos W."/>
            <person name="Angelini C."/>
            <person name="Antonin V."/>
            <person name="Barry K.W."/>
            <person name="Bougher N.L."/>
            <person name="Buchanan P."/>
            <person name="Buyck B."/>
            <person name="Bense V."/>
            <person name="Catcheside P."/>
            <person name="Chovatia M."/>
            <person name="Cooper J."/>
            <person name="Damon W."/>
            <person name="Desjardin D."/>
            <person name="Finy P."/>
            <person name="Geml J."/>
            <person name="Haridas S."/>
            <person name="Hughes K."/>
            <person name="Justo A."/>
            <person name="Karasinski D."/>
            <person name="Kautmanova I."/>
            <person name="Kiss B."/>
            <person name="Kocsube S."/>
            <person name="Kotiranta H."/>
            <person name="LaButti K.M."/>
            <person name="Lechner B.E."/>
            <person name="Liimatainen K."/>
            <person name="Lipzen A."/>
            <person name="Lukacs Z."/>
            <person name="Mihaltcheva S."/>
            <person name="Morgado L.N."/>
            <person name="Niskanen T."/>
            <person name="Noordeloos M.E."/>
            <person name="Ohm R.A."/>
            <person name="Ortiz-Santana B."/>
            <person name="Ovrebo C."/>
            <person name="Racz N."/>
            <person name="Riley R."/>
            <person name="Savchenko A."/>
            <person name="Shiryaev A."/>
            <person name="Soop K."/>
            <person name="Spirin V."/>
            <person name="Szebenyi C."/>
            <person name="Tomsovsky M."/>
            <person name="Tulloss R.E."/>
            <person name="Uehling J."/>
            <person name="Grigoriev I.V."/>
            <person name="Vagvolgyi C."/>
            <person name="Papp T."/>
            <person name="Martin F.M."/>
            <person name="Miettinen O."/>
            <person name="Hibbett D.S."/>
            <person name="Nagy L.G."/>
        </authorList>
    </citation>
    <scope>NUCLEOTIDE SEQUENCE [LARGE SCALE GENOMIC DNA]</scope>
    <source>
        <strain evidence="4 5">CBS 166.37</strain>
    </source>
</reference>
<dbReference type="NCBIfam" id="TIGR01250">
    <property type="entry name" value="pro_imino_pep_2"/>
    <property type="match status" value="1"/>
</dbReference>
<evidence type="ECO:0000256" key="1">
    <source>
        <dbReference type="ARBA" id="ARBA00010088"/>
    </source>
</evidence>
<evidence type="ECO:0000313" key="4">
    <source>
        <dbReference type="EMBL" id="TFK40277.1"/>
    </source>
</evidence>
<dbReference type="PRINTS" id="PR00793">
    <property type="entry name" value="PROAMNOPTASE"/>
</dbReference>
<dbReference type="GO" id="GO:0006508">
    <property type="term" value="P:proteolysis"/>
    <property type="evidence" value="ECO:0007669"/>
    <property type="project" value="InterPro"/>
</dbReference>
<dbReference type="GO" id="GO:0008233">
    <property type="term" value="F:peptidase activity"/>
    <property type="evidence" value="ECO:0007669"/>
    <property type="project" value="InterPro"/>
</dbReference>
<dbReference type="InterPro" id="IPR005945">
    <property type="entry name" value="Pro_imino_pep"/>
</dbReference>
<evidence type="ECO:0000259" key="3">
    <source>
        <dbReference type="Pfam" id="PF00561"/>
    </source>
</evidence>
<keyword evidence="5" id="KW-1185">Reference proteome</keyword>
<feature type="domain" description="AB hydrolase-1" evidence="3">
    <location>
        <begin position="33"/>
        <end position="286"/>
    </location>
</feature>
<dbReference type="InterPro" id="IPR050471">
    <property type="entry name" value="AB_hydrolase"/>
</dbReference>
<protein>
    <submittedName>
        <fullName evidence="4">Proline-specific peptidase</fullName>
    </submittedName>
</protein>
<accession>A0A5C3M5T5</accession>
<dbReference type="OrthoDB" id="190201at2759"/>
<evidence type="ECO:0000313" key="5">
    <source>
        <dbReference type="Proteomes" id="UP000308652"/>
    </source>
</evidence>
<dbReference type="Proteomes" id="UP000308652">
    <property type="component" value="Unassembled WGS sequence"/>
</dbReference>